<dbReference type="EMBL" id="SGXA01000003">
    <property type="protein sequence ID" value="RZS69091.1"/>
    <property type="molecule type" value="Genomic_DNA"/>
</dbReference>
<keyword evidence="5" id="KW-1133">Transmembrane helix</keyword>
<keyword evidence="4" id="KW-0676">Redox-active center</keyword>
<keyword evidence="3" id="KW-1015">Disulfide bond</keyword>
<feature type="transmembrane region" description="Helical" evidence="5">
    <location>
        <begin position="35"/>
        <end position="52"/>
    </location>
</feature>
<dbReference type="InterPro" id="IPR036249">
    <property type="entry name" value="Thioredoxin-like_sf"/>
</dbReference>
<evidence type="ECO:0000256" key="4">
    <source>
        <dbReference type="ARBA" id="ARBA00023284"/>
    </source>
</evidence>
<organism evidence="6 7">
    <name type="scientific">Pseudobacter ginsenosidimutans</name>
    <dbReference type="NCBI Taxonomy" id="661488"/>
    <lineage>
        <taxon>Bacteria</taxon>
        <taxon>Pseudomonadati</taxon>
        <taxon>Bacteroidota</taxon>
        <taxon>Chitinophagia</taxon>
        <taxon>Chitinophagales</taxon>
        <taxon>Chitinophagaceae</taxon>
        <taxon>Pseudobacter</taxon>
    </lineage>
</organism>
<dbReference type="AlphaFoldDB" id="A0A4Q7MKZ5"/>
<dbReference type="InterPro" id="IPR050553">
    <property type="entry name" value="Thioredoxin_ResA/DsbE_sf"/>
</dbReference>
<comment type="caution">
    <text evidence="6">The sequence shown here is derived from an EMBL/GenBank/DDBJ whole genome shotgun (WGS) entry which is preliminary data.</text>
</comment>
<evidence type="ECO:0000256" key="2">
    <source>
        <dbReference type="ARBA" id="ARBA00022748"/>
    </source>
</evidence>
<keyword evidence="6" id="KW-0413">Isomerase</keyword>
<dbReference type="GO" id="GO:0030313">
    <property type="term" value="C:cell envelope"/>
    <property type="evidence" value="ECO:0007669"/>
    <property type="project" value="UniProtKB-SubCell"/>
</dbReference>
<name>A0A4Q7MKZ5_9BACT</name>
<gene>
    <name evidence="6" type="ORF">EV199_4916</name>
</gene>
<keyword evidence="7" id="KW-1185">Reference proteome</keyword>
<dbReference type="Proteomes" id="UP000293874">
    <property type="component" value="Unassembled WGS sequence"/>
</dbReference>
<dbReference type="PANTHER" id="PTHR42852:SF6">
    <property type="entry name" value="THIOL:DISULFIDE INTERCHANGE PROTEIN DSBE"/>
    <property type="match status" value="1"/>
</dbReference>
<sequence>MEINRVEYQNFRIDYFRHYPILQILKFMNKELQKSIYLILFLLISSILLGQGNRVQYNATELLRIYDSLFLANDWRNEYKAQLDEQLGIGWKEKMLKVGDNIPNVLIGELMDSIGSVRLFDLKEKETELIILDFWNTNCFSCIASFPKMESLQAKFGNKVKVLLVNPWQSKEEIRKFFPKGAVLPKLPIIINSTNLLAYFPIQTIPYHVWIGKNGAVHVLGSAYNTYEEKVSKYLRGGDVSYIANESTLPRFEPTLPYFKVLKVIPSFYRYNSFLSPFNPNYATQQPGAVFDLVDSVNGIRRNTLINQSYLNLLKMAWKNEIRENEDKIIISPLPGELVLKVRDTTKYTDYYVNTLKKTDSQYARGRFCYEQIAPMSYTQDQLIDSMRKELEAFGTQFLGAEISFKEDSVLGFVMTHSNMAKVKSKSLQNDELKLEDFMRNNVKMRRYINVSISDIVSDNFGSKLKDDLKGSYFINDSNLDRISFIELPVGFGLNELENGLRKNGFTITKKKFNLFRLYIIENQ</sequence>
<comment type="subcellular location">
    <subcellularLocation>
        <location evidence="1">Cell envelope</location>
    </subcellularLocation>
</comment>
<proteinExistence type="predicted"/>
<evidence type="ECO:0000256" key="5">
    <source>
        <dbReference type="SAM" id="Phobius"/>
    </source>
</evidence>
<evidence type="ECO:0000256" key="3">
    <source>
        <dbReference type="ARBA" id="ARBA00023157"/>
    </source>
</evidence>
<dbReference type="GO" id="GO:0017004">
    <property type="term" value="P:cytochrome complex assembly"/>
    <property type="evidence" value="ECO:0007669"/>
    <property type="project" value="UniProtKB-KW"/>
</dbReference>
<keyword evidence="5" id="KW-0472">Membrane</keyword>
<evidence type="ECO:0000313" key="7">
    <source>
        <dbReference type="Proteomes" id="UP000293874"/>
    </source>
</evidence>
<protein>
    <submittedName>
        <fullName evidence="6">Thiol-disulfide isomerase/thioredoxin</fullName>
    </submittedName>
</protein>
<keyword evidence="2" id="KW-0201">Cytochrome c-type biogenesis</keyword>
<evidence type="ECO:0000313" key="6">
    <source>
        <dbReference type="EMBL" id="RZS69091.1"/>
    </source>
</evidence>
<dbReference type="GO" id="GO:0016853">
    <property type="term" value="F:isomerase activity"/>
    <property type="evidence" value="ECO:0007669"/>
    <property type="project" value="UniProtKB-KW"/>
</dbReference>
<dbReference type="Gene3D" id="3.40.30.10">
    <property type="entry name" value="Glutaredoxin"/>
    <property type="match status" value="1"/>
</dbReference>
<dbReference type="SUPFAM" id="SSF52833">
    <property type="entry name" value="Thioredoxin-like"/>
    <property type="match status" value="1"/>
</dbReference>
<dbReference type="PANTHER" id="PTHR42852">
    <property type="entry name" value="THIOL:DISULFIDE INTERCHANGE PROTEIN DSBE"/>
    <property type="match status" value="1"/>
</dbReference>
<keyword evidence="5" id="KW-0812">Transmembrane</keyword>
<evidence type="ECO:0000256" key="1">
    <source>
        <dbReference type="ARBA" id="ARBA00004196"/>
    </source>
</evidence>
<accession>A0A4Q7MKZ5</accession>
<reference evidence="6 7" key="1">
    <citation type="submission" date="2019-02" db="EMBL/GenBank/DDBJ databases">
        <title>Genomic Encyclopedia of Type Strains, Phase IV (KMG-IV): sequencing the most valuable type-strain genomes for metagenomic binning, comparative biology and taxonomic classification.</title>
        <authorList>
            <person name="Goeker M."/>
        </authorList>
    </citation>
    <scope>NUCLEOTIDE SEQUENCE [LARGE SCALE GENOMIC DNA]</scope>
    <source>
        <strain evidence="6 7">DSM 18116</strain>
    </source>
</reference>